<sequence>MERLVEEQISPGGPANTRVTAWTRDKVNDVLTQAWEVRECMSAEGRRAVQVVIPRPVFLGTRVSDHPALHAIARYMTHNWVEWGEPDARHCLVNPSPTMLRLAQRRNQAYVILWTLRDARTLAKVEVEYSAHRADLRAACYGRGSYTVVTDPALLPRCERVVVHEPLRVSPSLIDRVLRYTGARVAVCATMWPAALARHDYERWDDLELEWRVERRCPLACTRACSGVMHNAPLTGAHPGRVYPCGALQWLCSNHAGNFAWSVVKSAGHHAMLRGVRSGLGYDMTVRAVAPERVRLPDLLHLAECGRWRWVHVPRHVFNRMLGYAKQLSPDAFYSERVYKFKNALTHSITLAGNLLQEGWKGTCAEEDALCAYVALRAWGANKRLANIMVDAKRTGGAELCVAGWLTWLWDAIKRWFGSTPLTERMESWEAAACIERRRYSGSGLVYEPPGPRGPPPRLDVRVRTDAPLEVRTHGPCPCQPPVPPADIQFAPPAAAPAVPDPDDRLIPAWLFAPERPLRTRAWDFAALRAAAEVAPPSQPAAQRWPGFLRAGARGRCGLSTAPISVFPARAEWVSDNPGEVGCDAVGHYARVCWPYERAWGQGGPNALLAALRPLQTLARHTAGAGFDGCHIAVPVPASDAGPRLAAARLLWALEELHVPAVVCVHPSSSPRADWLAPLPPPGGVLFEDCAARVAPAAQGDLPRPMVEHVAETQPGLAHGGPAAAPTAAPKCPRASPPPPSSLRPPDCETGSSEQAAAPVADMSPRAGAAPVPPPPAPETRRSYAEVVRDGPTRPCAARGDHERCDGAREAAAPGAAAPPAACGHVHAPHAESAAAAPGTYCRGCDECDRAWHAHDAGFVDLYTARDRGALEWAVSTPTVVVYGPPELARFFGHHHYSVRGPVPVHGQAAWRREGWQRFDFRPCATPDEARAIFEAHGYPPVVRTRGTEVDPESCWIRAAAALAAYARAGGAFRGAGCGPCALGARLSEAWSPADFGDLQDELGHGPGDPADVLGRLTCPCSGLALGRLAGHDPRWGVEFGPARSRRRRVLEVWAVPDGGDPAGHFVLRTAGAPPPRAGTLHLQLTAPRVAGGAARVPTGHPASTHNAGSPGDRELRWAQAYWDDLELRRLGEDRLAAAALRSCPRPADPVRAPEVWDMCAGAGKTTRILEEFTANCLYICPTNALLHEFQGKLRARGADVKQAATYERALTKPLATYDTIYIDEAFTLGAEYCSLVAAVSGTRVVCVGDRDQCGPHSSNNCRTPIPADWPTARSRHSWRLPERWCARLRDGLGYDVQGEPREFRCAPWRAEQVDLHLAFTRESVRRLAERGMHALTCREAQGYSVRRACLHVSRDAEDIALAMVRDLAIVGLTRASDALYLDELEDGALRAAGLDAFLDGQAILELKEVGHTCDRLAVVEAHAPPVPPADGIPDAQDLAPFCPVALQLLVFGQTQNPLYGDLNRVREGARPVRYMRVALHLLNARHNAESDEEAVLSAVCAVRRYRASEDGSTLRTAVARQHPRPLRAIPCPRVRGAIAREWRATYLRRDYDLGDVYTAMAVSCRELVDRYARRNPNIFAGMCGAQATTVPAFLKATLKCVDAALGPRGDPAAGAQFKAGLEIRAWAKDWVVAMSPHFRAIQGILLRALREEFCIAAGRTEAELDAWWQAYYSPHAVEVDFTEFDMNQSLATRDVELEISASLLGLPSAEDYRALRSGSYCLIRDVAHTETGCERTSGEPATLLHNTLVATVMAMRMCSRCRGWAGVFQGDDMVLFFRDPGDRDALRWDCAELDLPGFAVPIKRVATATPSFCGQLGSEAGLFVDVLHLAVKLLCRRVDPALETERQEAMLDKMKRVYGALPDTLAVNATYYGYAPSTVWLIVRELTAYARARGVDHPWVQQCREMISAPYSRLNLHDAD</sequence>
<accession>A0A7L5KV68</accession>
<evidence type="ECO:0000256" key="3">
    <source>
        <dbReference type="ARBA" id="ARBA00022695"/>
    </source>
</evidence>
<dbReference type="GO" id="GO:0006351">
    <property type="term" value="P:DNA-templated transcription"/>
    <property type="evidence" value="ECO:0007669"/>
    <property type="project" value="InterPro"/>
</dbReference>
<feature type="region of interest" description="Disordered" evidence="7">
    <location>
        <begin position="715"/>
        <end position="802"/>
    </location>
</feature>
<keyword evidence="4" id="KW-0378">Hydrolase</keyword>
<dbReference type="PROSITE" id="PS51657">
    <property type="entry name" value="PSRV_HELICASE"/>
    <property type="match status" value="1"/>
</dbReference>
<proteinExistence type="predicted"/>
<evidence type="ECO:0000256" key="7">
    <source>
        <dbReference type="SAM" id="MobiDB-lite"/>
    </source>
</evidence>
<keyword evidence="3" id="KW-0548">Nucleotidyltransferase</keyword>
<dbReference type="SUPFAM" id="SSF56672">
    <property type="entry name" value="DNA/RNA polymerases"/>
    <property type="match status" value="1"/>
</dbReference>
<protein>
    <submittedName>
        <fullName evidence="10">P200/non-structural polyprotein</fullName>
    </submittedName>
</protein>
<dbReference type="InterPro" id="IPR001788">
    <property type="entry name" value="RNA-dep_RNA_pol_alsuvir"/>
</dbReference>
<keyword evidence="5" id="KW-0547">Nucleotide-binding</keyword>
<keyword evidence="6" id="KW-0693">Viral RNA replication</keyword>
<evidence type="ECO:0000313" key="10">
    <source>
        <dbReference type="EMBL" id="QKO01652.1"/>
    </source>
</evidence>
<organism evidence="10">
    <name type="scientific">Rustrela virus</name>
    <dbReference type="NCBI Taxonomy" id="2652756"/>
    <lineage>
        <taxon>Viruses</taxon>
        <taxon>Riboviria</taxon>
        <taxon>Orthornavirae</taxon>
        <taxon>Kitrinoviricota</taxon>
        <taxon>Alsuviricetes</taxon>
        <taxon>Hepelivirales</taxon>
        <taxon>Matonaviridae</taxon>
        <taxon>Rubivirus</taxon>
        <taxon>Rubivirus strelense</taxon>
    </lineage>
</organism>
<dbReference type="GO" id="GO:0003723">
    <property type="term" value="F:RNA binding"/>
    <property type="evidence" value="ECO:0007669"/>
    <property type="project" value="InterPro"/>
</dbReference>
<dbReference type="Gene3D" id="3.40.50.300">
    <property type="entry name" value="P-loop containing nucleotide triphosphate hydrolases"/>
    <property type="match status" value="1"/>
</dbReference>
<dbReference type="GO" id="GO:0039694">
    <property type="term" value="P:viral RNA genome replication"/>
    <property type="evidence" value="ECO:0007669"/>
    <property type="project" value="InterPro"/>
</dbReference>
<dbReference type="CDD" id="cd23260">
    <property type="entry name" value="Matonaviridae_RdRp"/>
    <property type="match status" value="1"/>
</dbReference>
<dbReference type="PANTHER" id="PTHR45725">
    <property type="entry name" value="FORMIN HOMOLOGY 2 FAMILY MEMBER"/>
    <property type="match status" value="1"/>
</dbReference>
<dbReference type="InterPro" id="IPR007094">
    <property type="entry name" value="RNA-dir_pol_PSvirus"/>
</dbReference>
<evidence type="ECO:0000256" key="6">
    <source>
        <dbReference type="ARBA" id="ARBA00022953"/>
    </source>
</evidence>
<evidence type="ECO:0000256" key="1">
    <source>
        <dbReference type="ARBA" id="ARBA00022484"/>
    </source>
</evidence>
<dbReference type="InterPro" id="IPR027417">
    <property type="entry name" value="P-loop_NTPase"/>
</dbReference>
<dbReference type="Pfam" id="PF01443">
    <property type="entry name" value="Viral_helicase1"/>
    <property type="match status" value="1"/>
</dbReference>
<feature type="compositionally biased region" description="Low complexity" evidence="7">
    <location>
        <begin position="715"/>
        <end position="734"/>
    </location>
</feature>
<dbReference type="InterPro" id="IPR043502">
    <property type="entry name" value="DNA/RNA_pol_sf"/>
</dbReference>
<feature type="region of interest" description="Disordered" evidence="7">
    <location>
        <begin position="1093"/>
        <end position="1112"/>
    </location>
</feature>
<name>A0A7L5KV68_9VIRU</name>
<keyword evidence="1" id="KW-0696">RNA-directed RNA polymerase</keyword>
<evidence type="ECO:0000256" key="5">
    <source>
        <dbReference type="ARBA" id="ARBA00022840"/>
    </source>
</evidence>
<dbReference type="GO" id="GO:0005524">
    <property type="term" value="F:ATP binding"/>
    <property type="evidence" value="ECO:0007669"/>
    <property type="project" value="UniProtKB-KW"/>
</dbReference>
<dbReference type="InterPro" id="IPR051425">
    <property type="entry name" value="Formin_Homology"/>
</dbReference>
<keyword evidence="2" id="KW-0808">Transferase</keyword>
<evidence type="ECO:0000256" key="2">
    <source>
        <dbReference type="ARBA" id="ARBA00022679"/>
    </source>
</evidence>
<evidence type="ECO:0000259" key="8">
    <source>
        <dbReference type="PROSITE" id="PS50507"/>
    </source>
</evidence>
<evidence type="ECO:0000259" key="9">
    <source>
        <dbReference type="PROSITE" id="PS51657"/>
    </source>
</evidence>
<dbReference type="Pfam" id="PF05407">
    <property type="entry name" value="Peptidase_C27"/>
    <property type="match status" value="1"/>
</dbReference>
<dbReference type="EMBL" id="MT274725">
    <property type="protein sequence ID" value="QKO01652.1"/>
    <property type="molecule type" value="Genomic_RNA"/>
</dbReference>
<feature type="domain" description="RdRp catalytic" evidence="8">
    <location>
        <begin position="1675"/>
        <end position="1786"/>
    </location>
</feature>
<dbReference type="InterPro" id="IPR008738">
    <property type="entry name" value="Peptidase_C27"/>
</dbReference>
<dbReference type="SUPFAM" id="SSF52540">
    <property type="entry name" value="P-loop containing nucleoside triphosphate hydrolases"/>
    <property type="match status" value="1"/>
</dbReference>
<dbReference type="Pfam" id="PF00978">
    <property type="entry name" value="RdRP_2"/>
    <property type="match status" value="1"/>
</dbReference>
<dbReference type="PROSITE" id="PS50507">
    <property type="entry name" value="RDRP_SSRNA_POS"/>
    <property type="match status" value="1"/>
</dbReference>
<dbReference type="InterPro" id="IPR022245">
    <property type="entry name" value="Rubi_NSP_C"/>
</dbReference>
<keyword evidence="5" id="KW-0067">ATP-binding</keyword>
<dbReference type="PANTHER" id="PTHR45725:SF18">
    <property type="entry name" value="ORC1-LIKE AAA ATPASE DOMAIN-CONTAINING PROTEIN"/>
    <property type="match status" value="1"/>
</dbReference>
<feature type="domain" description="(+)RNA virus helicase C-terminal" evidence="9">
    <location>
        <begin position="1127"/>
        <end position="1415"/>
    </location>
</feature>
<evidence type="ECO:0000256" key="4">
    <source>
        <dbReference type="ARBA" id="ARBA00022801"/>
    </source>
</evidence>
<dbReference type="InterPro" id="IPR027351">
    <property type="entry name" value="(+)RNA_virus_helicase_core_dom"/>
</dbReference>
<dbReference type="InterPro" id="IPR047306">
    <property type="entry name" value="Matonaviridae_RdRp"/>
</dbReference>
<feature type="compositionally biased region" description="Basic and acidic residues" evidence="7">
    <location>
        <begin position="779"/>
        <end position="792"/>
    </location>
</feature>
<dbReference type="GO" id="GO:0003968">
    <property type="term" value="F:RNA-directed RNA polymerase activity"/>
    <property type="evidence" value="ECO:0007669"/>
    <property type="project" value="UniProtKB-KW"/>
</dbReference>
<dbReference type="GO" id="GO:0004197">
    <property type="term" value="F:cysteine-type endopeptidase activity"/>
    <property type="evidence" value="ECO:0007669"/>
    <property type="project" value="InterPro"/>
</dbReference>
<dbReference type="Pfam" id="PF12601">
    <property type="entry name" value="Rubi_NSP_C"/>
    <property type="match status" value="1"/>
</dbReference>
<reference evidence="10" key="1">
    <citation type="journal article" date="2020" name="Nature">
        <title>Relatives of rubella virus in diverse mammals.</title>
        <authorList>
            <person name="Bennett A.J."/>
            <person name="Paskey A.C."/>
            <person name="Ebinger A."/>
            <person name="Pfaff F."/>
            <person name="Priemer G."/>
            <person name="Hoper D."/>
            <person name="Breithaupt A."/>
            <person name="Heuser E."/>
            <person name="Ulrich R.G."/>
            <person name="Kuhn J.H."/>
            <person name="Bishop-Lilly K.A."/>
            <person name="Beer M."/>
            <person name="Goldberg T.L."/>
        </authorList>
    </citation>
    <scope>NUCLEOTIDE SEQUENCE</scope>
    <source>
        <strain evidence="10">Yellow-necked field mouse/KS19-928/2019/Germany</strain>
    </source>
</reference>